<organism evidence="4 5">
    <name type="scientific">Mucor velutinosus</name>
    <dbReference type="NCBI Taxonomy" id="708070"/>
    <lineage>
        <taxon>Eukaryota</taxon>
        <taxon>Fungi</taxon>
        <taxon>Fungi incertae sedis</taxon>
        <taxon>Mucoromycota</taxon>
        <taxon>Mucoromycotina</taxon>
        <taxon>Mucoromycetes</taxon>
        <taxon>Mucorales</taxon>
        <taxon>Mucorineae</taxon>
        <taxon>Mucoraceae</taxon>
        <taxon>Mucor</taxon>
    </lineage>
</organism>
<dbReference type="AlphaFoldDB" id="A0AAN7HPU8"/>
<evidence type="ECO:0000313" key="4">
    <source>
        <dbReference type="EMBL" id="KAK4520039.1"/>
    </source>
</evidence>
<evidence type="ECO:0000256" key="1">
    <source>
        <dbReference type="ARBA" id="ARBA00023054"/>
    </source>
</evidence>
<protein>
    <submittedName>
        <fullName evidence="4">Uncharacterized protein</fullName>
    </submittedName>
</protein>
<keyword evidence="5" id="KW-1185">Reference proteome</keyword>
<dbReference type="PANTHER" id="PTHR32123:SF9">
    <property type="entry name" value="PROTEIN SPINDLY"/>
    <property type="match status" value="1"/>
</dbReference>
<feature type="coiled-coil region" evidence="2">
    <location>
        <begin position="144"/>
        <end position="269"/>
    </location>
</feature>
<evidence type="ECO:0000256" key="3">
    <source>
        <dbReference type="SAM" id="MobiDB-lite"/>
    </source>
</evidence>
<comment type="caution">
    <text evidence="4">The sequence shown here is derived from an EMBL/GenBank/DDBJ whole genome shotgun (WGS) entry which is preliminary data.</text>
</comment>
<dbReference type="RefSeq" id="XP_064686705.1">
    <property type="nucleotide sequence ID" value="XM_064827421.1"/>
</dbReference>
<accession>A0AAN7HPU8</accession>
<reference evidence="4 5" key="1">
    <citation type="submission" date="2022-11" db="EMBL/GenBank/DDBJ databases">
        <title>Mucor velutinosus strain NIH1002 WGS.</title>
        <authorList>
            <person name="Subramanian P."/>
            <person name="Mullikin J.C."/>
            <person name="Segre J.A."/>
            <person name="Zelazny A.M."/>
        </authorList>
    </citation>
    <scope>NUCLEOTIDE SEQUENCE [LARGE SCALE GENOMIC DNA]</scope>
    <source>
        <strain evidence="4 5">NIH1002</strain>
    </source>
</reference>
<feature type="region of interest" description="Disordered" evidence="3">
    <location>
        <begin position="355"/>
        <end position="375"/>
    </location>
</feature>
<sequence>MLSHLAPPGHLDLNRNTLQIPSGPPSPTLSTTSFMSSVSWMAEKTSSELIPMLKNAYSALKDKEKDLVLAAELGKSLLEHNLRLKSSYDSLLQSSTPPITPSSSTAIQDELDSGIDSPTSSDEDEDEEDTMRFVPPRGTREAMIEVLERKNTELQTKLDVAMQEQDNLSRSNSKKTRQLENEISILKSNLDIASTKIQELQAMNERQRKMELSNSMTTSRNQEADTLVDELYTEIDKIQLEKDLVAQSKAELEAKLAATLKDLGDLKKQFEKFEFTQHDFEKLQEAYERQFTHIDQLNSSLEEHRTILQKLKEKGINIHSARSTPAPSCYGDDANQTGFRHTLLGELESEWMKNKASSTSTRTAATRPDQEENDSHTFQLRDFAEFTEKKMSAFYNVPSIGFESVLSKATGIDQDLLDDALEFISKIEREHNQEKCMDLYNTFDEIDDCDFGIFDEAFPSSDLYPSPLKPEQMQIQRFVNEPKTFVGRLRNHVVKLFNLIWRWCRFSMVLTTALLISAWQGPDALLITY</sequence>
<feature type="region of interest" description="Disordered" evidence="3">
    <location>
        <begin position="1"/>
        <end position="30"/>
    </location>
</feature>
<evidence type="ECO:0000256" key="2">
    <source>
        <dbReference type="SAM" id="Coils"/>
    </source>
</evidence>
<dbReference type="PANTHER" id="PTHR32123">
    <property type="entry name" value="BICD FAMILY-LIKE CARGO ADAPTER"/>
    <property type="match status" value="1"/>
</dbReference>
<dbReference type="InterPro" id="IPR051149">
    <property type="entry name" value="Spindly/BICDR_Dynein_Adapter"/>
</dbReference>
<feature type="compositionally biased region" description="Low complexity" evidence="3">
    <location>
        <begin position="356"/>
        <end position="367"/>
    </location>
</feature>
<feature type="compositionally biased region" description="Low complexity" evidence="3">
    <location>
        <begin position="94"/>
        <end position="105"/>
    </location>
</feature>
<keyword evidence="1 2" id="KW-0175">Coiled coil</keyword>
<proteinExistence type="predicted"/>
<feature type="region of interest" description="Disordered" evidence="3">
    <location>
        <begin position="92"/>
        <end position="132"/>
    </location>
</feature>
<dbReference type="GeneID" id="89951853"/>
<name>A0AAN7HPU8_9FUNG</name>
<dbReference type="Proteomes" id="UP001304243">
    <property type="component" value="Unassembled WGS sequence"/>
</dbReference>
<evidence type="ECO:0000313" key="5">
    <source>
        <dbReference type="Proteomes" id="UP001304243"/>
    </source>
</evidence>
<dbReference type="EMBL" id="JASEJX010000011">
    <property type="protein sequence ID" value="KAK4520039.1"/>
    <property type="molecule type" value="Genomic_DNA"/>
</dbReference>
<gene>
    <name evidence="4" type="ORF">ATC70_008167</name>
</gene>